<comment type="caution">
    <text evidence="3">The sequence shown here is derived from an EMBL/GenBank/DDBJ whole genome shotgun (WGS) entry which is preliminary data.</text>
</comment>
<organism evidence="3 4">
    <name type="scientific">Desulforamulus aquiferis</name>
    <dbReference type="NCBI Taxonomy" id="1397668"/>
    <lineage>
        <taxon>Bacteria</taxon>
        <taxon>Bacillati</taxon>
        <taxon>Bacillota</taxon>
        <taxon>Clostridia</taxon>
        <taxon>Eubacteriales</taxon>
        <taxon>Peptococcaceae</taxon>
        <taxon>Desulforamulus</taxon>
    </lineage>
</organism>
<gene>
    <name evidence="3" type="ORF">P6N53_16720</name>
</gene>
<proteinExistence type="predicted"/>
<reference evidence="3" key="2">
    <citation type="submission" date="2023-03" db="EMBL/GenBank/DDBJ databases">
        <authorList>
            <person name="Zhang Z."/>
        </authorList>
    </citation>
    <scope>NUCLEOTIDE SEQUENCE</scope>
    <source>
        <strain evidence="3">DSA</strain>
    </source>
</reference>
<dbReference type="Proteomes" id="UP001172911">
    <property type="component" value="Unassembled WGS sequence"/>
</dbReference>
<protein>
    <submittedName>
        <fullName evidence="3">SpoIID/LytB domain-containing protein</fullName>
    </submittedName>
</protein>
<feature type="chain" id="PRO_5043443174" evidence="1">
    <location>
        <begin position="29"/>
        <end position="466"/>
    </location>
</feature>
<dbReference type="InterPro" id="IPR051922">
    <property type="entry name" value="Bact_Sporulation_Assoc"/>
</dbReference>
<feature type="domain" description="Sporulation stage II protein D amidase enhancer LytB N-terminal" evidence="2">
    <location>
        <begin position="187"/>
        <end position="277"/>
    </location>
</feature>
<evidence type="ECO:0000256" key="1">
    <source>
        <dbReference type="SAM" id="SignalP"/>
    </source>
</evidence>
<dbReference type="InterPro" id="IPR013486">
    <property type="entry name" value="SpoIID/LytB"/>
</dbReference>
<dbReference type="PANTHER" id="PTHR30032:SF4">
    <property type="entry name" value="AMIDASE ENHANCER"/>
    <property type="match status" value="1"/>
</dbReference>
<accession>A0AAW7ZHK9</accession>
<name>A0AAW7ZHK9_9FIRM</name>
<dbReference type="GO" id="GO:0030288">
    <property type="term" value="C:outer membrane-bounded periplasmic space"/>
    <property type="evidence" value="ECO:0007669"/>
    <property type="project" value="TreeGrafter"/>
</dbReference>
<evidence type="ECO:0000313" key="4">
    <source>
        <dbReference type="Proteomes" id="UP001172911"/>
    </source>
</evidence>
<keyword evidence="4" id="KW-1185">Reference proteome</keyword>
<dbReference type="PANTHER" id="PTHR30032">
    <property type="entry name" value="N-ACETYLMURAMOYL-L-ALANINE AMIDASE-RELATED"/>
    <property type="match status" value="1"/>
</dbReference>
<feature type="signal peptide" evidence="1">
    <location>
        <begin position="1"/>
        <end position="28"/>
    </location>
</feature>
<dbReference type="AlphaFoldDB" id="A0AAW7ZHK9"/>
<dbReference type="InterPro" id="IPR013693">
    <property type="entry name" value="SpoIID/LytB_N"/>
</dbReference>
<dbReference type="Pfam" id="PF08486">
    <property type="entry name" value="SpoIID"/>
    <property type="match status" value="1"/>
</dbReference>
<reference evidence="3" key="1">
    <citation type="journal article" date="2023" name="J. Hazard. Mater.">
        <title>Anaerobic biodegradation of pyrene and benzo[a]pyrene by a new sulfate-reducing Desulforamulus aquiferis strain DSA.</title>
        <authorList>
            <person name="Zhang Z."/>
            <person name="Sun J."/>
            <person name="Gong X."/>
            <person name="Wang C."/>
            <person name="Wang H."/>
        </authorList>
    </citation>
    <scope>NUCLEOTIDE SEQUENCE</scope>
    <source>
        <strain evidence="3">DSA</strain>
    </source>
</reference>
<keyword evidence="1" id="KW-0732">Signal</keyword>
<dbReference type="EMBL" id="JARPTC010000026">
    <property type="protein sequence ID" value="MDO7788862.1"/>
    <property type="molecule type" value="Genomic_DNA"/>
</dbReference>
<dbReference type="RefSeq" id="WP_304545180.1">
    <property type="nucleotide sequence ID" value="NZ_JARPTC010000026.1"/>
</dbReference>
<sequence>MQHRSGSRLVTFVLMVLLLFSISSTAFANTGDYRVRIGLVTNGESLGFRANANFQLVNLSTGTVISEVKSGEQWQIQKSNDALSIIKNGTQIGIFDSAVAVRQFTGKPVTIYSAESAAIASGSELFAVTDNGTVTNIGSNLNNLNIISSQGMSQISSGSSETGLLTLEGPSGSKRYRGELEFKIDGNGKMLAINVVPVEEYLYGVVPSEMPSSFGHEALKAQALAARTYALRATLAQPNKDYQLVATDASQVYGGFDAESSIVSRAIQETAGEIITYEGKPIDAVFFSSSGGFTENSEEIWRNFFPYLRWKEDPFDANNNHYNWVVNYTADQLTYQVNQGLARLGISQVFSKVNELEEVARTSSGARVRVMKIHGYSDDGGDLTLDISNADSVRIALGLKSSLFNFEQQMDEWGKFSSITITGSGWGHGIGLSQYGARGMAAQGYNYREILEYYYTGIKILPNYGL</sequence>
<dbReference type="NCBIfam" id="TIGR02669">
    <property type="entry name" value="SpoIID_LytB"/>
    <property type="match status" value="1"/>
</dbReference>
<evidence type="ECO:0000313" key="3">
    <source>
        <dbReference type="EMBL" id="MDO7788862.1"/>
    </source>
</evidence>
<dbReference type="GO" id="GO:0030435">
    <property type="term" value="P:sporulation resulting in formation of a cellular spore"/>
    <property type="evidence" value="ECO:0007669"/>
    <property type="project" value="InterPro"/>
</dbReference>
<evidence type="ECO:0000259" key="2">
    <source>
        <dbReference type="Pfam" id="PF08486"/>
    </source>
</evidence>